<dbReference type="InParanoid" id="A0A0C2WKE3"/>
<dbReference type="OrthoDB" id="3027122at2759"/>
<protein>
    <recommendedName>
        <fullName evidence="4">NACHT domain-containing protein</fullName>
    </recommendedName>
</protein>
<dbReference type="InterPro" id="IPR027417">
    <property type="entry name" value="P-loop_NTPase"/>
</dbReference>
<dbReference type="InterPro" id="IPR011047">
    <property type="entry name" value="Quinoprotein_ADH-like_sf"/>
</dbReference>
<dbReference type="SUPFAM" id="SSF50998">
    <property type="entry name" value="Quinoprotein alcohol dehydrogenase-like"/>
    <property type="match status" value="1"/>
</dbReference>
<dbReference type="InterPro" id="IPR015943">
    <property type="entry name" value="WD40/YVTN_repeat-like_dom_sf"/>
</dbReference>
<dbReference type="InterPro" id="IPR036322">
    <property type="entry name" value="WD40_repeat_dom_sf"/>
</dbReference>
<dbReference type="Proteomes" id="UP000054549">
    <property type="component" value="Unassembled WGS sequence"/>
</dbReference>
<organism evidence="5 6">
    <name type="scientific">Amanita muscaria (strain Koide BX008)</name>
    <dbReference type="NCBI Taxonomy" id="946122"/>
    <lineage>
        <taxon>Eukaryota</taxon>
        <taxon>Fungi</taxon>
        <taxon>Dikarya</taxon>
        <taxon>Basidiomycota</taxon>
        <taxon>Agaricomycotina</taxon>
        <taxon>Agaricomycetes</taxon>
        <taxon>Agaricomycetidae</taxon>
        <taxon>Agaricales</taxon>
        <taxon>Pluteineae</taxon>
        <taxon>Amanitaceae</taxon>
        <taxon>Amanita</taxon>
    </lineage>
</organism>
<dbReference type="SUPFAM" id="SSF52540">
    <property type="entry name" value="P-loop containing nucleoside triphosphate hydrolases"/>
    <property type="match status" value="1"/>
</dbReference>
<dbReference type="InterPro" id="IPR007111">
    <property type="entry name" value="NACHT_NTPase"/>
</dbReference>
<dbReference type="PANTHER" id="PTHR44019">
    <property type="entry name" value="WD REPEAT-CONTAINING PROTEIN 55"/>
    <property type="match status" value="1"/>
</dbReference>
<dbReference type="STRING" id="946122.A0A0C2WKE3"/>
<dbReference type="PROSITE" id="PS50294">
    <property type="entry name" value="WD_REPEATS_REGION"/>
    <property type="match status" value="1"/>
</dbReference>
<dbReference type="InterPro" id="IPR050505">
    <property type="entry name" value="WDR55/POC1"/>
</dbReference>
<dbReference type="HOGENOM" id="CLU_000288_6_19_1"/>
<name>A0A0C2WKE3_AMAMK</name>
<keyword evidence="1 3" id="KW-0853">WD repeat</keyword>
<evidence type="ECO:0000313" key="5">
    <source>
        <dbReference type="EMBL" id="KIL57161.1"/>
    </source>
</evidence>
<accession>A0A0C2WKE3</accession>
<evidence type="ECO:0000313" key="6">
    <source>
        <dbReference type="Proteomes" id="UP000054549"/>
    </source>
</evidence>
<feature type="repeat" description="WD" evidence="3">
    <location>
        <begin position="1045"/>
        <end position="1077"/>
    </location>
</feature>
<dbReference type="Gene3D" id="2.130.10.10">
    <property type="entry name" value="YVTN repeat-like/Quinoprotein amine dehydrogenase"/>
    <property type="match status" value="3"/>
</dbReference>
<dbReference type="SUPFAM" id="SSF50978">
    <property type="entry name" value="WD40 repeat-like"/>
    <property type="match status" value="1"/>
</dbReference>
<sequence length="1290" mass="143738">MPKPIGFGDKDSRSPLPSNYLHHNDTLILPLKLQSRTAMPMIEGASNFTISGYARLYEIHGNAVINNITDINELKKFLSIVNLPRAHASQKDYETSKKSGPCFPGTREALLREMMEWANQPGDTRMYVLSGLAGIGKSTVVYTVATQADELGLLAASFFFSRDEDDRNNARRFFTTVAHQLCVYDETFAKAIGDVLLTERGSAATTQNPQEQLKVLILDPLRNIVQSRSPSTLIVVDALDECDEEDALSVFAGLSQLVRDLPSFKVILTTRPFDLVLGSQDHRQIFHLQDIEDIVVDSDIRLYLQHSLSLEQVQRRYPRRQWCASDEEIDSLVRAVGRLFIIASTAVRYILDKSASNPAAQMQKLLLASAKDHTPFKDLDHFYTVILRNVVPENCDDHIVSRYRSVVGAIIIVQRPLPVSTLAHLINIDVVEICEVLDHLQSVILLGSDNVPRIYHKSFPDYLTDQARCKDPRLRIDTRIRHIQIAARCFEIMDKHLKRNILGLGDPARFMSNEDGLKEDGITEEQLQEKIPQQLRYVSVYWSNHLEFTNIEDADRMNGLERFVDEHMLHWFEVLSLIGKLELAHHAIGVVLKLLKSRVSALHQPLSDALRFIGKFYDLIKRSALHTYHSALPFTPSDSVLYRRYIKDAVHNLCSIEGGPEKWDALVANLSHGEEVDIIKFSLASPLFVSCSDGKSKVWDTATGTPISTIPGHMLAFTNNLSTVASSEDKTITFYDVNGSARETMIRTSSRIRTLALSSESSRVAAALSDGTIWLWDSGSAELIDCFNEYCFQLNFSPTGIRLACSSENGIKLRDGISGRFIADLRCGSSRKFEFSGDGSRIASVSPDDRLSLWNSDSGALIGAVRHSDGATLRRWAISANGSLLATADYWRHNVKLWSENHDHIAQIKTLAVDMPGSMTFSPDNILAISTDSDIRLYNVKTDSFIYTLPFDGRSMAFSPDCTRLAVGYRDGNVNLWDIRGIDVSSSPSKRNASTVTALALSRDCLGLVCGFVDGRVELWGTRPTKRRIALPAYRSIMEAVLFRNYRHPSQVTAVGFSPDGRLFASGSDDGIIKLWNGGDGALHGTLKAPTMLQAVALSSSVLVATWSAGVTLWSLDPLTRIQHHICNGQVSKVSIAENSTLIAICLRDGGVVLLDAVNRTTIATFDVPPDIHTMTFLPDVSQLVLQFDSGFFLSLNLINKSIKELTLAHLIQLPDTPLWRGVPIWHCQEKDSKQHYFSVLFSQHKNPVPVLWIPRDLHVTACTHRSSMIALGCRDGRVILVRLPTSHVS</sequence>
<feature type="repeat" description="WD" evidence="3">
    <location>
        <begin position="745"/>
        <end position="786"/>
    </location>
</feature>
<reference evidence="5 6" key="1">
    <citation type="submission" date="2014-04" db="EMBL/GenBank/DDBJ databases">
        <title>Evolutionary Origins and Diversification of the Mycorrhizal Mutualists.</title>
        <authorList>
            <consortium name="DOE Joint Genome Institute"/>
            <consortium name="Mycorrhizal Genomics Consortium"/>
            <person name="Kohler A."/>
            <person name="Kuo A."/>
            <person name="Nagy L.G."/>
            <person name="Floudas D."/>
            <person name="Copeland A."/>
            <person name="Barry K.W."/>
            <person name="Cichocki N."/>
            <person name="Veneault-Fourrey C."/>
            <person name="LaButti K."/>
            <person name="Lindquist E.A."/>
            <person name="Lipzen A."/>
            <person name="Lundell T."/>
            <person name="Morin E."/>
            <person name="Murat C."/>
            <person name="Riley R."/>
            <person name="Ohm R."/>
            <person name="Sun H."/>
            <person name="Tunlid A."/>
            <person name="Henrissat B."/>
            <person name="Grigoriev I.V."/>
            <person name="Hibbett D.S."/>
            <person name="Martin F."/>
        </authorList>
    </citation>
    <scope>NUCLEOTIDE SEQUENCE [LARGE SCALE GENOMIC DNA]</scope>
    <source>
        <strain evidence="5 6">Koide BX008</strain>
    </source>
</reference>
<dbReference type="PANTHER" id="PTHR44019:SF8">
    <property type="entry name" value="POC1 CENTRIOLAR PROTEIN HOMOLOG"/>
    <property type="match status" value="1"/>
</dbReference>
<feature type="repeat" description="WD" evidence="3">
    <location>
        <begin position="955"/>
        <end position="987"/>
    </location>
</feature>
<dbReference type="InterPro" id="IPR056884">
    <property type="entry name" value="NPHP3-like_N"/>
</dbReference>
<proteinExistence type="predicted"/>
<dbReference type="PROSITE" id="PS50082">
    <property type="entry name" value="WD_REPEATS_2"/>
    <property type="match status" value="3"/>
</dbReference>
<dbReference type="Pfam" id="PF24883">
    <property type="entry name" value="NPHP3_N"/>
    <property type="match status" value="1"/>
</dbReference>
<evidence type="ECO:0000256" key="1">
    <source>
        <dbReference type="ARBA" id="ARBA00022574"/>
    </source>
</evidence>
<keyword evidence="6" id="KW-1185">Reference proteome</keyword>
<evidence type="ECO:0000259" key="4">
    <source>
        <dbReference type="PROSITE" id="PS50837"/>
    </source>
</evidence>
<dbReference type="SMART" id="SM00320">
    <property type="entry name" value="WD40"/>
    <property type="match status" value="11"/>
</dbReference>
<dbReference type="EMBL" id="KN818380">
    <property type="protein sequence ID" value="KIL57161.1"/>
    <property type="molecule type" value="Genomic_DNA"/>
</dbReference>
<dbReference type="InterPro" id="IPR001680">
    <property type="entry name" value="WD40_rpt"/>
</dbReference>
<dbReference type="Pfam" id="PF00400">
    <property type="entry name" value="WD40"/>
    <property type="match status" value="3"/>
</dbReference>
<dbReference type="Gene3D" id="3.40.50.300">
    <property type="entry name" value="P-loop containing nucleotide triphosphate hydrolases"/>
    <property type="match status" value="1"/>
</dbReference>
<keyword evidence="2" id="KW-0677">Repeat</keyword>
<feature type="domain" description="NACHT" evidence="4">
    <location>
        <begin position="125"/>
        <end position="272"/>
    </location>
</feature>
<gene>
    <name evidence="5" type="ORF">M378DRAFT_400427</name>
</gene>
<evidence type="ECO:0000256" key="3">
    <source>
        <dbReference type="PROSITE-ProRule" id="PRU00221"/>
    </source>
</evidence>
<dbReference type="PROSITE" id="PS50837">
    <property type="entry name" value="NACHT"/>
    <property type="match status" value="1"/>
</dbReference>
<evidence type="ECO:0000256" key="2">
    <source>
        <dbReference type="ARBA" id="ARBA00022737"/>
    </source>
</evidence>